<accession>A0A2Z6S8U3</accession>
<dbReference type="PROSITE" id="PS50821">
    <property type="entry name" value="PAZ"/>
    <property type="match status" value="1"/>
</dbReference>
<dbReference type="InterPro" id="IPR036397">
    <property type="entry name" value="RNaseH_sf"/>
</dbReference>
<evidence type="ECO:0000259" key="2">
    <source>
        <dbReference type="PROSITE" id="PS50821"/>
    </source>
</evidence>
<keyword evidence="6" id="KW-1185">Reference proteome</keyword>
<dbReference type="InterPro" id="IPR032474">
    <property type="entry name" value="Argonaute_N"/>
</dbReference>
<reference evidence="5" key="2">
    <citation type="submission" date="2019-10" db="EMBL/GenBank/DDBJ databases">
        <title>Conservation and host-specific expression of non-tandemly repeated heterogenous ribosome RNA gene in arbuscular mycorrhizal fungi.</title>
        <authorList>
            <person name="Maeda T."/>
            <person name="Kobayashi Y."/>
            <person name="Nakagawa T."/>
            <person name="Ezawa T."/>
            <person name="Yamaguchi K."/>
            <person name="Bino T."/>
            <person name="Nishimoto Y."/>
            <person name="Shigenobu S."/>
            <person name="Kawaguchi M."/>
        </authorList>
    </citation>
    <scope>NUCLEOTIDE SEQUENCE</scope>
    <source>
        <strain evidence="5">HR1</strain>
    </source>
</reference>
<dbReference type="Pfam" id="PF02170">
    <property type="entry name" value="PAZ"/>
    <property type="match status" value="1"/>
</dbReference>
<dbReference type="InterPro" id="IPR011009">
    <property type="entry name" value="Kinase-like_dom_sf"/>
</dbReference>
<dbReference type="InterPro" id="IPR014811">
    <property type="entry name" value="ArgoL1"/>
</dbReference>
<dbReference type="EMBL" id="BEXD01004144">
    <property type="protein sequence ID" value="GBC07435.1"/>
    <property type="molecule type" value="Genomic_DNA"/>
</dbReference>
<dbReference type="SMART" id="SM01163">
    <property type="entry name" value="DUF1785"/>
    <property type="match status" value="1"/>
</dbReference>
<dbReference type="EMBL" id="BLAL01000283">
    <property type="protein sequence ID" value="GES99685.1"/>
    <property type="molecule type" value="Genomic_DNA"/>
</dbReference>
<dbReference type="SUPFAM" id="SSF53098">
    <property type="entry name" value="Ribonuclease H-like"/>
    <property type="match status" value="1"/>
</dbReference>
<dbReference type="GO" id="GO:0005524">
    <property type="term" value="F:ATP binding"/>
    <property type="evidence" value="ECO:0007669"/>
    <property type="project" value="InterPro"/>
</dbReference>
<dbReference type="Pfam" id="PF07714">
    <property type="entry name" value="PK_Tyr_Ser-Thr"/>
    <property type="match status" value="1"/>
</dbReference>
<dbReference type="CDD" id="cd02846">
    <property type="entry name" value="PAZ_argonaute_like"/>
    <property type="match status" value="1"/>
</dbReference>
<dbReference type="InterPro" id="IPR012337">
    <property type="entry name" value="RNaseH-like_sf"/>
</dbReference>
<dbReference type="Pfam" id="PF16486">
    <property type="entry name" value="ArgoN"/>
    <property type="match status" value="1"/>
</dbReference>
<organism evidence="4 6">
    <name type="scientific">Rhizophagus clarus</name>
    <dbReference type="NCBI Taxonomy" id="94130"/>
    <lineage>
        <taxon>Eukaryota</taxon>
        <taxon>Fungi</taxon>
        <taxon>Fungi incertae sedis</taxon>
        <taxon>Mucoromycota</taxon>
        <taxon>Glomeromycotina</taxon>
        <taxon>Glomeromycetes</taxon>
        <taxon>Glomerales</taxon>
        <taxon>Glomeraceae</taxon>
        <taxon>Rhizophagus</taxon>
    </lineage>
</organism>
<evidence type="ECO:0000313" key="6">
    <source>
        <dbReference type="Proteomes" id="UP000247702"/>
    </source>
</evidence>
<dbReference type="InterPro" id="IPR000719">
    <property type="entry name" value="Prot_kinase_dom"/>
</dbReference>
<dbReference type="Gene3D" id="3.40.50.2300">
    <property type="match status" value="1"/>
</dbReference>
<dbReference type="SMART" id="SM00220">
    <property type="entry name" value="S_TKc"/>
    <property type="match status" value="1"/>
</dbReference>
<dbReference type="SMART" id="SM00949">
    <property type="entry name" value="PAZ"/>
    <property type="match status" value="1"/>
</dbReference>
<dbReference type="CDD" id="cd04657">
    <property type="entry name" value="Piwi_ago-like"/>
    <property type="match status" value="1"/>
</dbReference>
<evidence type="ECO:0000259" key="3">
    <source>
        <dbReference type="PROSITE" id="PS50822"/>
    </source>
</evidence>
<comment type="caution">
    <text evidence="4">The sequence shown here is derived from an EMBL/GenBank/DDBJ whole genome shotgun (WGS) entry which is preliminary data.</text>
</comment>
<dbReference type="InterPro" id="IPR003165">
    <property type="entry name" value="Piwi"/>
</dbReference>
<dbReference type="SUPFAM" id="SSF56112">
    <property type="entry name" value="Protein kinase-like (PK-like)"/>
    <property type="match status" value="1"/>
</dbReference>
<dbReference type="Proteomes" id="UP000615446">
    <property type="component" value="Unassembled WGS sequence"/>
</dbReference>
<dbReference type="InterPro" id="IPR032473">
    <property type="entry name" value="Argonaute_Mid_dom"/>
</dbReference>
<dbReference type="Gene3D" id="1.10.510.10">
    <property type="entry name" value="Transferase(Phosphotransferase) domain 1"/>
    <property type="match status" value="1"/>
</dbReference>
<dbReference type="SMART" id="SM00950">
    <property type="entry name" value="Piwi"/>
    <property type="match status" value="1"/>
</dbReference>
<dbReference type="InterPro" id="IPR003100">
    <property type="entry name" value="PAZ_dom"/>
</dbReference>
<evidence type="ECO:0000259" key="1">
    <source>
        <dbReference type="PROSITE" id="PS50011"/>
    </source>
</evidence>
<dbReference type="PROSITE" id="PS50822">
    <property type="entry name" value="PIWI"/>
    <property type="match status" value="1"/>
</dbReference>
<dbReference type="InterPro" id="IPR001245">
    <property type="entry name" value="Ser-Thr/Tyr_kinase_cat_dom"/>
</dbReference>
<dbReference type="InterPro" id="IPR036085">
    <property type="entry name" value="PAZ_dom_sf"/>
</dbReference>
<dbReference type="PANTHER" id="PTHR22891">
    <property type="entry name" value="EUKARYOTIC TRANSLATION INITIATION FACTOR 2C"/>
    <property type="match status" value="1"/>
</dbReference>
<dbReference type="Pfam" id="PF16487">
    <property type="entry name" value="ArgoMid"/>
    <property type="match status" value="1"/>
</dbReference>
<feature type="domain" description="Piwi" evidence="3">
    <location>
        <begin position="1529"/>
        <end position="1831"/>
    </location>
</feature>
<evidence type="ECO:0000313" key="5">
    <source>
        <dbReference type="EMBL" id="GES99685.1"/>
    </source>
</evidence>
<feature type="domain" description="PAZ" evidence="2">
    <location>
        <begin position="1248"/>
        <end position="1358"/>
    </location>
</feature>
<proteinExistence type="predicted"/>
<dbReference type="Gene3D" id="2.170.260.10">
    <property type="entry name" value="paz domain"/>
    <property type="match status" value="1"/>
</dbReference>
<dbReference type="OrthoDB" id="2319307at2759"/>
<evidence type="ECO:0000313" key="4">
    <source>
        <dbReference type="EMBL" id="GBC07435.1"/>
    </source>
</evidence>
<dbReference type="PROSITE" id="PS50011">
    <property type="entry name" value="PROTEIN_KINASE_DOM"/>
    <property type="match status" value="1"/>
</dbReference>
<dbReference type="SUPFAM" id="SSF101690">
    <property type="entry name" value="PAZ domain"/>
    <property type="match status" value="1"/>
</dbReference>
<dbReference type="GO" id="GO:0003723">
    <property type="term" value="F:RNA binding"/>
    <property type="evidence" value="ECO:0007669"/>
    <property type="project" value="InterPro"/>
</dbReference>
<name>A0A2Z6S8U3_9GLOM</name>
<dbReference type="Pfam" id="PF16488">
    <property type="entry name" value="ArgoL2"/>
    <property type="match status" value="1"/>
</dbReference>
<dbReference type="Gene3D" id="3.30.420.10">
    <property type="entry name" value="Ribonuclease H-like superfamily/Ribonuclease H"/>
    <property type="match status" value="1"/>
</dbReference>
<dbReference type="GO" id="GO:0004672">
    <property type="term" value="F:protein kinase activity"/>
    <property type="evidence" value="ECO:0007669"/>
    <property type="project" value="InterPro"/>
</dbReference>
<reference evidence="4 6" key="1">
    <citation type="submission" date="2017-11" db="EMBL/GenBank/DDBJ databases">
        <title>The genome of Rhizophagus clarus HR1 reveals common genetic basis of auxotrophy among arbuscular mycorrhizal fungi.</title>
        <authorList>
            <person name="Kobayashi Y."/>
        </authorList>
    </citation>
    <scope>NUCLEOTIDE SEQUENCE [LARGE SCALE GENOMIC DNA]</scope>
    <source>
        <strain evidence="4 6">HR1</strain>
    </source>
</reference>
<dbReference type="Proteomes" id="UP000247702">
    <property type="component" value="Unassembled WGS sequence"/>
</dbReference>
<sequence length="1864" mass="214279">MAYNTNDFSVEEISYLLQRNDFSTEEYNMSSDTNDVEKYAIENNIHYLRYNEFFYNIKEMDSGSANKVYRAKCNKTYVTLKSFNSDNTTVAKEIIREIKLNDKVISEENILRFYGITLSDSNQCLLVMEYVEGGTLRNYLHEKFPSMDWQIKCKFAIEILSAIESMHEKGIVHEDLNSNNILVDRVSIKISDFGLSRRFKDQSSYDTLPYDAPEGFLNITNENLYSSGQIEKLKKCNVYSVGVLLWELSSGKRPFSDREYNAVLAKEIAKGLRESIVEGTLKEYSNIYTKSWNGNPELRPTIQEVSTAIMNYTAHLMIKDFKLDHGLFMDENSIKFGKQPVVLVESLELKDVRKCEKYEDLQPSVFISINDRNSTSFNEKPSELCIDLPVCEYTFSVDNVDSLKSSSNNEKGMYDQLVFPKQFKVGEKLFIDDLSSYTSEKINTFKLLLIWALESARSDIKCQFNDYFSLNFFPKIRTLNGRSLNNPEELIKCMNDLYQWNEVRVIFYNDFVPLSDLNSDMSSFANGKELGVVNFKEKMSLETWIGNSLYYNFIIDWVKEFHLLQGLIIRKNLTSKFSDKIALNLVSIPDIDIINKSYVEYMVPTTTLENLLIYRRIRSIQDVESFQFAKEVITPKDVSNMDYVGYLMIKCEQYVITLNSIKPSEEFKLAAEKAIESMKPFIDLQNLFDEYGQLFPTRIVIGKLYRRNLLNPDRAENLSPLTKKEDLGENPLESLKSYLDYFDVTYFLGKKDAVIGADCLNLSDYTNYGLGIVELDNIISTHRLLDVEQQNKIDYIFRVKDNHKVIMTGKNDLKDTNFENNRYYKDISTKVSFKDMDFKIFGSIVSKDNSKVEDFFIRFIPDSYNGFSVRIVPRSESSIDIKECYILWMIVGIPSKLKVFSPRNRELELDANHIINEHVTLRLDDEDAYYPIKTSFQLAKGDSVFVDTCFRPKGYGIKFVNWSKNCIYLQMLKSTIVSENYLYDKKTLSIDIDICVLPSDYKVLKLDNRSEECCVDLIGYTLTDENFIKEDVQQEVINFVKRPSLGRQGQEIRVHANFFEITKLPKADIYQYDLTITPDVPHILTRKIIQKFEEMFRSKLNNTLLVFDGRKNIFTCKPLPFNDSAVFDIILPKDESSTLTIHEPRTHKIKLKKVSKINMDELRCFLIGKAKHTPRVLKAITVLNALIKHQTSMKYVPIGKSFYTRNGFKNLTGIAEAWQGYYQSVRPAPGKMMINVDLTATAFCESGPLVNIVVKLLGKRSPNDLRGGINEKERNILEKELKNYQIRVIHRKINQYYHILKITPQDAQGTKFNDADGHIIDVASYFQKKYKRLDYPYLPCVMVKEKVFLPMEICEVTENQRYFRKLNDRQNSEIIKFTCQSPYSRANKIKTSLKELDYGSKQMAQFDMKVSHEMAIVKARILPTPTINYHSSSKEASFIPKGGVWNLKDKKLATGATLCSWSVLVFGTDNEQSVKRFIRELVNACSNAGMNIPNKNPPIICANAQGNVEESLRQAWIHAGNAANLKPQLIVCILPNTSSQLYGTIKYVGDTIIGVITQCIQSKYLLRAKDQYCSNVSLKINAKLGGTNSFLTLKQNPFLNEKASILMGADVIHPGVSENYCPSIAALCASTNPDASRYAASIRLQHGARIEIISELADMVKDMLKTFYQTCRRKPERILFYRDGVSENQFKQVLKEEVKAIKSACNSLEQGYSPNVTFVIVQKRHRTRFFPLNNQHIDRTGNCLPGTLIETGVVHPVEFDFYLQSHAGLQGTCRSTHYHVLYDENKVTSDSLQTLSYNLCYTYARCTRAVSIVPPVYYAHLACKRARFHIHYNNFNESSSTTGGNTQTTLGTVKPELLNDMFFI</sequence>
<dbReference type="InterPro" id="IPR032472">
    <property type="entry name" value="ArgoL2"/>
</dbReference>
<dbReference type="STRING" id="94130.A0A2Z6S8U3"/>
<protein>
    <submittedName>
        <fullName evidence="5">Piwi domain-containing protein</fullName>
    </submittedName>
</protein>
<feature type="domain" description="Protein kinase" evidence="1">
    <location>
        <begin position="54"/>
        <end position="318"/>
    </location>
</feature>
<dbReference type="InterPro" id="IPR045246">
    <property type="entry name" value="Piwi_ago-like"/>
</dbReference>
<dbReference type="Pfam" id="PF08699">
    <property type="entry name" value="ArgoL1"/>
    <property type="match status" value="1"/>
</dbReference>
<gene>
    <name evidence="5" type="ORF">RCL2_002616900</name>
    <name evidence="4" type="ORF">RclHR1_07460011</name>
</gene>
<dbReference type="Pfam" id="PF02171">
    <property type="entry name" value="Piwi"/>
    <property type="match status" value="1"/>
</dbReference>